<organism evidence="1 2">
    <name type="scientific">Dioscorea alata</name>
    <name type="common">Purple yam</name>
    <dbReference type="NCBI Taxonomy" id="55571"/>
    <lineage>
        <taxon>Eukaryota</taxon>
        <taxon>Viridiplantae</taxon>
        <taxon>Streptophyta</taxon>
        <taxon>Embryophyta</taxon>
        <taxon>Tracheophyta</taxon>
        <taxon>Spermatophyta</taxon>
        <taxon>Magnoliopsida</taxon>
        <taxon>Liliopsida</taxon>
        <taxon>Dioscoreales</taxon>
        <taxon>Dioscoreaceae</taxon>
        <taxon>Dioscorea</taxon>
    </lineage>
</organism>
<dbReference type="EMBL" id="CM037022">
    <property type="protein sequence ID" value="KAH7668009.1"/>
    <property type="molecule type" value="Genomic_DNA"/>
</dbReference>
<protein>
    <submittedName>
        <fullName evidence="1">Acyl-CoA hydrolase protein</fullName>
        <ecNumber evidence="1">3.1.2.20</ecNumber>
    </submittedName>
</protein>
<evidence type="ECO:0000313" key="2">
    <source>
        <dbReference type="Proteomes" id="UP000827976"/>
    </source>
</evidence>
<name>A0ACB7V414_DIOAL</name>
<keyword evidence="2" id="KW-1185">Reference proteome</keyword>
<evidence type="ECO:0000313" key="1">
    <source>
        <dbReference type="EMBL" id="KAH7668009.1"/>
    </source>
</evidence>
<proteinExistence type="predicted"/>
<reference evidence="2" key="1">
    <citation type="journal article" date="2022" name="Nat. Commun.">
        <title>Chromosome evolution and the genetic basis of agronomically important traits in greater yam.</title>
        <authorList>
            <person name="Bredeson J.V."/>
            <person name="Lyons J.B."/>
            <person name="Oniyinde I.O."/>
            <person name="Okereke N.R."/>
            <person name="Kolade O."/>
            <person name="Nnabue I."/>
            <person name="Nwadili C.O."/>
            <person name="Hribova E."/>
            <person name="Parker M."/>
            <person name="Nwogha J."/>
            <person name="Shu S."/>
            <person name="Carlson J."/>
            <person name="Kariba R."/>
            <person name="Muthemba S."/>
            <person name="Knop K."/>
            <person name="Barton G.J."/>
            <person name="Sherwood A.V."/>
            <person name="Lopez-Montes A."/>
            <person name="Asiedu R."/>
            <person name="Jamnadass R."/>
            <person name="Muchugi A."/>
            <person name="Goodstein D."/>
            <person name="Egesi C.N."/>
            <person name="Featherston J."/>
            <person name="Asfaw A."/>
            <person name="Simpson G.G."/>
            <person name="Dolezel J."/>
            <person name="Hendre P.S."/>
            <person name="Van Deynze A."/>
            <person name="Kumar P.L."/>
            <person name="Obidiegwu J.E."/>
            <person name="Bhattacharjee R."/>
            <person name="Rokhsar D.S."/>
        </authorList>
    </citation>
    <scope>NUCLEOTIDE SEQUENCE [LARGE SCALE GENOMIC DNA]</scope>
    <source>
        <strain evidence="2">cv. TDa95/00328</strain>
    </source>
</reference>
<dbReference type="Proteomes" id="UP000827976">
    <property type="component" value="Chromosome 12"/>
</dbReference>
<gene>
    <name evidence="1" type="ORF">IHE45_12G095600</name>
</gene>
<accession>A0ACB7V414</accession>
<dbReference type="EC" id="3.1.2.20" evidence="1"/>
<comment type="caution">
    <text evidence="1">The sequence shown here is derived from an EMBL/GenBank/DDBJ whole genome shotgun (WGS) entry which is preliminary data.</text>
</comment>
<keyword evidence="1" id="KW-0378">Hydrolase</keyword>
<sequence length="158" mass="16721">MERTRDFLVRGDSESKSVSALEVRPHRAGHAASFFEALALRGIRVDTIQRGSLTCTFTVPPRLTGVDGNLSAGAIANLVDEIGGAVILADGQDPKVSVDMSISYMSAARIHDELEITAKVLGHKGGYSGTSVLMKNKATGDVVAEGRHSLFGNLLSKI</sequence>